<keyword evidence="5" id="KW-0998">Cell outer membrane</keyword>
<feature type="domain" description="RagB/SusD" evidence="7">
    <location>
        <begin position="485"/>
        <end position="677"/>
    </location>
</feature>
<dbReference type="Gene3D" id="1.25.40.390">
    <property type="match status" value="1"/>
</dbReference>
<keyword evidence="4" id="KW-0472">Membrane</keyword>
<feature type="chain" id="PRO_5011750126" evidence="6">
    <location>
        <begin position="21"/>
        <end position="700"/>
    </location>
</feature>
<dbReference type="InterPro" id="IPR033985">
    <property type="entry name" value="SusD-like_N"/>
</dbReference>
<feature type="signal peptide" evidence="6">
    <location>
        <begin position="1"/>
        <end position="20"/>
    </location>
</feature>
<keyword evidence="3 6" id="KW-0732">Signal</keyword>
<dbReference type="Pfam" id="PF14322">
    <property type="entry name" value="SusD-like_3"/>
    <property type="match status" value="1"/>
</dbReference>
<evidence type="ECO:0000256" key="4">
    <source>
        <dbReference type="ARBA" id="ARBA00023136"/>
    </source>
</evidence>
<dbReference type="EMBL" id="FOMH01000016">
    <property type="protein sequence ID" value="SFD95741.1"/>
    <property type="molecule type" value="Genomic_DNA"/>
</dbReference>
<evidence type="ECO:0000256" key="3">
    <source>
        <dbReference type="ARBA" id="ARBA00022729"/>
    </source>
</evidence>
<comment type="similarity">
    <text evidence="2">Belongs to the SusD family.</text>
</comment>
<organism evidence="9 10">
    <name type="scientific">Flavobacterium phragmitis</name>
    <dbReference type="NCBI Taxonomy" id="739143"/>
    <lineage>
        <taxon>Bacteria</taxon>
        <taxon>Pseudomonadati</taxon>
        <taxon>Bacteroidota</taxon>
        <taxon>Flavobacteriia</taxon>
        <taxon>Flavobacteriales</taxon>
        <taxon>Flavobacteriaceae</taxon>
        <taxon>Flavobacterium</taxon>
    </lineage>
</organism>
<evidence type="ECO:0000313" key="10">
    <source>
        <dbReference type="Proteomes" id="UP000199672"/>
    </source>
</evidence>
<dbReference type="AlphaFoldDB" id="A0A1I1WL88"/>
<dbReference type="OrthoDB" id="5694214at2"/>
<evidence type="ECO:0000313" key="9">
    <source>
        <dbReference type="EMBL" id="SFD95741.1"/>
    </source>
</evidence>
<accession>A0A1I1WL88</accession>
<evidence type="ECO:0000256" key="6">
    <source>
        <dbReference type="SAM" id="SignalP"/>
    </source>
</evidence>
<evidence type="ECO:0000256" key="2">
    <source>
        <dbReference type="ARBA" id="ARBA00006275"/>
    </source>
</evidence>
<dbReference type="GO" id="GO:0009279">
    <property type="term" value="C:cell outer membrane"/>
    <property type="evidence" value="ECO:0007669"/>
    <property type="project" value="UniProtKB-SubCell"/>
</dbReference>
<sequence length="700" mass="77902">MNNLKNIGIGLLLMTGVFFASCSEDFLDEEQTNAYSTAYFDTPEGLQALTVSLYGNIRWHFGFEWSYGNTLYGTDEFTNANDLTNEMWNTYDNRFGPVGASTATGAANGNATNPNALWDEMYYGIASCNTIIAKAETVISDLKIRNRCLAHAYFLRGYNYYRLVAQYGGVVLQTKPIEGVVRNYERATEEKCWEQVISDFRNAYTLFEGEVFTYGKGITWTKATAAHFLAKALLFRSSERNDAWNAAYKDTDLKEAIDACSYAITARGPLTPNYSDLYANWTGIDCPNEQLSEILMAAGHNGDASTVGRFGNRTYSYFAPQFSSFSGGWVRRGVWIGSMDFQRCRPTEYTYGIFDHVNDARMWKTFRTVYGANTVVAPNPSGVKVGDPGIVMILNTKNDNTYNNAKFGCSVQAPTWTDVNGRLPEWNTGARQTTTTGTLAVKKGQFVPNSSVLYQNGVYVAPNFKNQPICNFFAGINKTDCGSRTAERGDSHRDVIMARLAETYLVRAECYARLGQYGNAMQDINVVRVRAQWKAGENRSYYNDGSQAFKVNPLNTGTSATNFTASNLDMNTYYLSNPTLAVTTAASDLRLTSFPNNLPAEDEAVMVKVGASTDKERAINFILNESTRELLGEWQRWETLSRTGMLIKRAKAFNAEAAPNITANKHELRPIPQTFIDGLLNDDGSNLSSVQKAAWQNPGY</sequence>
<dbReference type="Proteomes" id="UP000199672">
    <property type="component" value="Unassembled WGS sequence"/>
</dbReference>
<dbReference type="PROSITE" id="PS51257">
    <property type="entry name" value="PROKAR_LIPOPROTEIN"/>
    <property type="match status" value="1"/>
</dbReference>
<dbReference type="STRING" id="739143.SAMN05216297_11611"/>
<dbReference type="SUPFAM" id="SSF48452">
    <property type="entry name" value="TPR-like"/>
    <property type="match status" value="1"/>
</dbReference>
<evidence type="ECO:0000259" key="7">
    <source>
        <dbReference type="Pfam" id="PF07980"/>
    </source>
</evidence>
<dbReference type="Pfam" id="PF07980">
    <property type="entry name" value="SusD_RagB"/>
    <property type="match status" value="1"/>
</dbReference>
<feature type="domain" description="SusD-like N-terminal" evidence="8">
    <location>
        <begin position="25"/>
        <end position="231"/>
    </location>
</feature>
<keyword evidence="10" id="KW-1185">Reference proteome</keyword>
<dbReference type="RefSeq" id="WP_091498333.1">
    <property type="nucleotide sequence ID" value="NZ_FOMH01000016.1"/>
</dbReference>
<evidence type="ECO:0000256" key="1">
    <source>
        <dbReference type="ARBA" id="ARBA00004442"/>
    </source>
</evidence>
<protein>
    <submittedName>
        <fullName evidence="9">Starch-binding associating with outer membrane</fullName>
    </submittedName>
</protein>
<comment type="subcellular location">
    <subcellularLocation>
        <location evidence="1">Cell outer membrane</location>
    </subcellularLocation>
</comment>
<dbReference type="InterPro" id="IPR012944">
    <property type="entry name" value="SusD_RagB_dom"/>
</dbReference>
<gene>
    <name evidence="9" type="ORF">SAMN05216297_11611</name>
</gene>
<dbReference type="InterPro" id="IPR011990">
    <property type="entry name" value="TPR-like_helical_dom_sf"/>
</dbReference>
<proteinExistence type="inferred from homology"/>
<evidence type="ECO:0000259" key="8">
    <source>
        <dbReference type="Pfam" id="PF14322"/>
    </source>
</evidence>
<reference evidence="10" key="1">
    <citation type="submission" date="2016-10" db="EMBL/GenBank/DDBJ databases">
        <authorList>
            <person name="Varghese N."/>
            <person name="Submissions S."/>
        </authorList>
    </citation>
    <scope>NUCLEOTIDE SEQUENCE [LARGE SCALE GENOMIC DNA]</scope>
    <source>
        <strain evidence="10">CGMCC 1.10370</strain>
    </source>
</reference>
<name>A0A1I1WL88_9FLAO</name>
<evidence type="ECO:0000256" key="5">
    <source>
        <dbReference type="ARBA" id="ARBA00023237"/>
    </source>
</evidence>